<accession>A0A7C9RMP4</accession>
<dbReference type="GO" id="GO:0006285">
    <property type="term" value="P:base-excision repair, AP site formation"/>
    <property type="evidence" value="ECO:0007669"/>
    <property type="project" value="TreeGrafter"/>
</dbReference>
<evidence type="ECO:0000259" key="6">
    <source>
        <dbReference type="SMART" id="SM01009"/>
    </source>
</evidence>
<feature type="domain" description="DNA-3-methyladenine glycosylase AlkA N-terminal" evidence="6">
    <location>
        <begin position="24"/>
        <end position="139"/>
    </location>
</feature>
<feature type="domain" description="HhH-GPD" evidence="5">
    <location>
        <begin position="149"/>
        <end position="295"/>
    </location>
</feature>
<proteinExistence type="predicted"/>
<dbReference type="FunFam" id="3.30.310.20:FF:000001">
    <property type="entry name" value="DNA-3-methyladenine glycosylase 2"/>
    <property type="match status" value="1"/>
</dbReference>
<dbReference type="GO" id="GO:0043916">
    <property type="term" value="F:DNA-7-methylguanine glycosylase activity"/>
    <property type="evidence" value="ECO:0007669"/>
    <property type="project" value="TreeGrafter"/>
</dbReference>
<protein>
    <recommendedName>
        <fullName evidence="2">DNA-3-methyladenine glycosylase II</fullName>
        <ecNumber evidence="2">3.2.2.21</ecNumber>
    </recommendedName>
</protein>
<keyword evidence="8" id="KW-1185">Reference proteome</keyword>
<dbReference type="InterPro" id="IPR010316">
    <property type="entry name" value="AlkA_N"/>
</dbReference>
<dbReference type="SMART" id="SM01009">
    <property type="entry name" value="AlkA_N"/>
    <property type="match status" value="1"/>
</dbReference>
<dbReference type="Pfam" id="PF06029">
    <property type="entry name" value="AlkA_N"/>
    <property type="match status" value="1"/>
</dbReference>
<dbReference type="InterPro" id="IPR003265">
    <property type="entry name" value="HhH-GPD_domain"/>
</dbReference>
<gene>
    <name evidence="7" type="ORF">G7043_04450</name>
</gene>
<dbReference type="Gene3D" id="3.30.310.20">
    <property type="entry name" value="DNA-3-methyladenine glycosylase AlkA, N-terminal domain"/>
    <property type="match status" value="1"/>
</dbReference>
<dbReference type="PANTHER" id="PTHR43003">
    <property type="entry name" value="DNA-3-METHYLADENINE GLYCOSYLASE"/>
    <property type="match status" value="1"/>
</dbReference>
<evidence type="ECO:0000313" key="7">
    <source>
        <dbReference type="EMBL" id="NGY58183.1"/>
    </source>
</evidence>
<dbReference type="GO" id="GO:0005737">
    <property type="term" value="C:cytoplasm"/>
    <property type="evidence" value="ECO:0007669"/>
    <property type="project" value="TreeGrafter"/>
</dbReference>
<dbReference type="SUPFAM" id="SSF55945">
    <property type="entry name" value="TATA-box binding protein-like"/>
    <property type="match status" value="1"/>
</dbReference>
<dbReference type="GO" id="GO:0032993">
    <property type="term" value="C:protein-DNA complex"/>
    <property type="evidence" value="ECO:0007669"/>
    <property type="project" value="TreeGrafter"/>
</dbReference>
<evidence type="ECO:0000259" key="5">
    <source>
        <dbReference type="SMART" id="SM00478"/>
    </source>
</evidence>
<dbReference type="AlphaFoldDB" id="A0A7C9RMP4"/>
<dbReference type="GO" id="GO:0006307">
    <property type="term" value="P:DNA alkylation repair"/>
    <property type="evidence" value="ECO:0007669"/>
    <property type="project" value="TreeGrafter"/>
</dbReference>
<sequence length="303" mass="33282">MSFSRQRLGWNGVMLVLMRLHKFSERLPFQAPLCPDNLFGHLIATAVPGVEEWREGVYRRTLRLPFGCGIASLRLFDSYVACTVELSDPRDLASALDLCRFLLDLDVDPFEVDAALSRDPLLAPLVSSAPGRRVPRTVDGAEFAVRAVLGQQVSTKAARTHAARLVSRYGTPVGDLFLFPLEFDPSSLAMPESRRRTMAALLAALQSGLDLSPSADRAAARAWLTTLPGFGPWTVESILMRALGDPDAFLPTDLGIRLAAEALGLPTTPAALVKRSEMWRPWRAYAVQHLWATGDHEVNRIPA</sequence>
<dbReference type="InterPro" id="IPR037046">
    <property type="entry name" value="AlkA_N_sf"/>
</dbReference>
<comment type="catalytic activity">
    <reaction evidence="1">
        <text>Hydrolysis of alkylated DNA, releasing 3-methyladenine, 3-methylguanine, 7-methylguanine and 7-methyladenine.</text>
        <dbReference type="EC" id="3.2.2.21"/>
    </reaction>
</comment>
<dbReference type="EC" id="3.2.2.21" evidence="2"/>
<dbReference type="InterPro" id="IPR051912">
    <property type="entry name" value="Alkylbase_DNA_Glycosylase/TA"/>
</dbReference>
<dbReference type="Gene3D" id="1.10.1670.10">
    <property type="entry name" value="Helix-hairpin-Helix base-excision DNA repair enzymes (C-terminal)"/>
    <property type="match status" value="1"/>
</dbReference>
<dbReference type="RefSeq" id="WP_166044933.1">
    <property type="nucleotide sequence ID" value="NZ_JAAMPJ010000001.1"/>
</dbReference>
<dbReference type="Proteomes" id="UP000481360">
    <property type="component" value="Unassembled WGS sequence"/>
</dbReference>
<evidence type="ECO:0000256" key="1">
    <source>
        <dbReference type="ARBA" id="ARBA00000086"/>
    </source>
</evidence>
<dbReference type="GO" id="GO:0032131">
    <property type="term" value="F:alkylated DNA binding"/>
    <property type="evidence" value="ECO:0007669"/>
    <property type="project" value="TreeGrafter"/>
</dbReference>
<dbReference type="InterPro" id="IPR011257">
    <property type="entry name" value="DNA_glycosylase"/>
</dbReference>
<dbReference type="CDD" id="cd00056">
    <property type="entry name" value="ENDO3c"/>
    <property type="match status" value="1"/>
</dbReference>
<dbReference type="Gene3D" id="1.10.340.30">
    <property type="entry name" value="Hypothetical protein, domain 2"/>
    <property type="match status" value="1"/>
</dbReference>
<dbReference type="InterPro" id="IPR023170">
    <property type="entry name" value="HhH_base_excis_C"/>
</dbReference>
<evidence type="ECO:0000256" key="2">
    <source>
        <dbReference type="ARBA" id="ARBA00012000"/>
    </source>
</evidence>
<dbReference type="SUPFAM" id="SSF48150">
    <property type="entry name" value="DNA-glycosylase"/>
    <property type="match status" value="1"/>
</dbReference>
<name>A0A7C9RMP4_9PSEU</name>
<keyword evidence="3" id="KW-0227">DNA damage</keyword>
<reference evidence="7 8" key="1">
    <citation type="submission" date="2020-03" db="EMBL/GenBank/DDBJ databases">
        <title>Isolation and identification of active actinomycetes.</title>
        <authorList>
            <person name="Sun X."/>
        </authorList>
    </citation>
    <scope>NUCLEOTIDE SEQUENCE [LARGE SCALE GENOMIC DNA]</scope>
    <source>
        <strain evidence="7 8">NEAU-D13</strain>
    </source>
</reference>
<dbReference type="GO" id="GO:0008725">
    <property type="term" value="F:DNA-3-methyladenine glycosylase activity"/>
    <property type="evidence" value="ECO:0007669"/>
    <property type="project" value="TreeGrafter"/>
</dbReference>
<comment type="caution">
    <text evidence="7">The sequence shown here is derived from an EMBL/GenBank/DDBJ whole genome shotgun (WGS) entry which is preliminary data.</text>
</comment>
<dbReference type="SMART" id="SM00478">
    <property type="entry name" value="ENDO3c"/>
    <property type="match status" value="1"/>
</dbReference>
<evidence type="ECO:0000256" key="3">
    <source>
        <dbReference type="ARBA" id="ARBA00022763"/>
    </source>
</evidence>
<evidence type="ECO:0000256" key="4">
    <source>
        <dbReference type="ARBA" id="ARBA00023204"/>
    </source>
</evidence>
<keyword evidence="4" id="KW-0234">DNA repair</keyword>
<organism evidence="7 8">
    <name type="scientific">Lentzea alba</name>
    <dbReference type="NCBI Taxonomy" id="2714351"/>
    <lineage>
        <taxon>Bacteria</taxon>
        <taxon>Bacillati</taxon>
        <taxon>Actinomycetota</taxon>
        <taxon>Actinomycetes</taxon>
        <taxon>Pseudonocardiales</taxon>
        <taxon>Pseudonocardiaceae</taxon>
        <taxon>Lentzea</taxon>
    </lineage>
</organism>
<dbReference type="EMBL" id="JAAMPJ010000001">
    <property type="protein sequence ID" value="NGY58183.1"/>
    <property type="molecule type" value="Genomic_DNA"/>
</dbReference>
<dbReference type="PANTHER" id="PTHR43003:SF13">
    <property type="entry name" value="DNA-3-METHYLADENINE GLYCOSYLASE 2"/>
    <property type="match status" value="1"/>
</dbReference>
<evidence type="ECO:0000313" key="8">
    <source>
        <dbReference type="Proteomes" id="UP000481360"/>
    </source>
</evidence>